<accession>A0A8S4QJJ7</accession>
<dbReference type="EMBL" id="CAKXAJ010011756">
    <property type="protein sequence ID" value="CAH2215470.1"/>
    <property type="molecule type" value="Genomic_DNA"/>
</dbReference>
<dbReference type="Proteomes" id="UP000838756">
    <property type="component" value="Unassembled WGS sequence"/>
</dbReference>
<gene>
    <name evidence="1" type="primary">jg6259</name>
    <name evidence="1" type="ORF">PAEG_LOCUS3621</name>
</gene>
<protein>
    <submittedName>
        <fullName evidence="1">Jg6259 protein</fullName>
    </submittedName>
</protein>
<dbReference type="AlphaFoldDB" id="A0A8S4QJJ7"/>
<organism evidence="1 2">
    <name type="scientific">Pararge aegeria aegeria</name>
    <dbReference type="NCBI Taxonomy" id="348720"/>
    <lineage>
        <taxon>Eukaryota</taxon>
        <taxon>Metazoa</taxon>
        <taxon>Ecdysozoa</taxon>
        <taxon>Arthropoda</taxon>
        <taxon>Hexapoda</taxon>
        <taxon>Insecta</taxon>
        <taxon>Pterygota</taxon>
        <taxon>Neoptera</taxon>
        <taxon>Endopterygota</taxon>
        <taxon>Lepidoptera</taxon>
        <taxon>Glossata</taxon>
        <taxon>Ditrysia</taxon>
        <taxon>Papilionoidea</taxon>
        <taxon>Nymphalidae</taxon>
        <taxon>Satyrinae</taxon>
        <taxon>Satyrini</taxon>
        <taxon>Parargina</taxon>
        <taxon>Pararge</taxon>
    </lineage>
</organism>
<reference evidence="1" key="1">
    <citation type="submission" date="2022-03" db="EMBL/GenBank/DDBJ databases">
        <authorList>
            <person name="Lindestad O."/>
        </authorList>
    </citation>
    <scope>NUCLEOTIDE SEQUENCE</scope>
</reference>
<comment type="caution">
    <text evidence="1">The sequence shown here is derived from an EMBL/GenBank/DDBJ whole genome shotgun (WGS) entry which is preliminary data.</text>
</comment>
<evidence type="ECO:0000313" key="1">
    <source>
        <dbReference type="EMBL" id="CAH2215470.1"/>
    </source>
</evidence>
<keyword evidence="2" id="KW-1185">Reference proteome</keyword>
<proteinExistence type="predicted"/>
<sequence length="131" mass="15052">MKVDAKPSDRGTHRPPANFLRCAHTLSQKTGTLKIAIRYRGIFVKYPSKTNVFEQCVLPVINYGSKTWSLTMGLTRRLRVTQRAMERAMLRVSLRDQKCSDIAQRERRNPWNLELPTKDLCPAVDVGLPIR</sequence>
<dbReference type="OrthoDB" id="407509at2759"/>
<name>A0A8S4QJJ7_9NEOP</name>
<evidence type="ECO:0000313" key="2">
    <source>
        <dbReference type="Proteomes" id="UP000838756"/>
    </source>
</evidence>